<dbReference type="Proteomes" id="UP000324800">
    <property type="component" value="Unassembled WGS sequence"/>
</dbReference>
<feature type="non-terminal residue" evidence="1">
    <location>
        <position position="1"/>
    </location>
</feature>
<evidence type="ECO:0000313" key="1">
    <source>
        <dbReference type="EMBL" id="KAA6374023.1"/>
    </source>
</evidence>
<proteinExistence type="predicted"/>
<comment type="caution">
    <text evidence="1">The sequence shown here is derived from an EMBL/GenBank/DDBJ whole genome shotgun (WGS) entry which is preliminary data.</text>
</comment>
<accession>A0A5J4UUK3</accession>
<reference evidence="1 2" key="1">
    <citation type="submission" date="2019-03" db="EMBL/GenBank/DDBJ databases">
        <title>Single cell metagenomics reveals metabolic interactions within the superorganism composed of flagellate Streblomastix strix and complex community of Bacteroidetes bacteria on its surface.</title>
        <authorList>
            <person name="Treitli S.C."/>
            <person name="Kolisko M."/>
            <person name="Husnik F."/>
            <person name="Keeling P."/>
            <person name="Hampl V."/>
        </authorList>
    </citation>
    <scope>NUCLEOTIDE SEQUENCE [LARGE SCALE GENOMIC DNA]</scope>
    <source>
        <strain evidence="1">ST1C</strain>
    </source>
</reference>
<dbReference type="EMBL" id="SNRW01012287">
    <property type="protein sequence ID" value="KAA6374023.1"/>
    <property type="molecule type" value="Genomic_DNA"/>
</dbReference>
<evidence type="ECO:0000313" key="2">
    <source>
        <dbReference type="Proteomes" id="UP000324800"/>
    </source>
</evidence>
<sequence length="41" mass="4669">RTAIAYPPVKDCWYLMSSRILDIIIDSAPTDLSTQRDGISW</sequence>
<name>A0A5J4UUK3_9EUKA</name>
<dbReference type="AlphaFoldDB" id="A0A5J4UUK3"/>
<gene>
    <name evidence="1" type="ORF">EZS28_030449</name>
</gene>
<organism evidence="1 2">
    <name type="scientific">Streblomastix strix</name>
    <dbReference type="NCBI Taxonomy" id="222440"/>
    <lineage>
        <taxon>Eukaryota</taxon>
        <taxon>Metamonada</taxon>
        <taxon>Preaxostyla</taxon>
        <taxon>Oxymonadida</taxon>
        <taxon>Streblomastigidae</taxon>
        <taxon>Streblomastix</taxon>
    </lineage>
</organism>
<protein>
    <submittedName>
        <fullName evidence="1">Uncharacterized protein</fullName>
    </submittedName>
</protein>